<gene>
    <name evidence="1" type="ORF">PV10_08624</name>
</gene>
<dbReference type="VEuPathDB" id="FungiDB:PV10_08624"/>
<evidence type="ECO:0000313" key="1">
    <source>
        <dbReference type="EMBL" id="KIV89005.1"/>
    </source>
</evidence>
<proteinExistence type="predicted"/>
<name>A0A0D1WJJ3_EXOME</name>
<dbReference type="Proteomes" id="UP000054302">
    <property type="component" value="Unassembled WGS sequence"/>
</dbReference>
<dbReference type="AlphaFoldDB" id="A0A0D1WJJ3"/>
<keyword evidence="2" id="KW-1185">Reference proteome</keyword>
<evidence type="ECO:0000313" key="2">
    <source>
        <dbReference type="Proteomes" id="UP000054302"/>
    </source>
</evidence>
<accession>A0A0D1WJJ3</accession>
<dbReference type="GeneID" id="27326469"/>
<protein>
    <submittedName>
        <fullName evidence="1">Uncharacterized protein</fullName>
    </submittedName>
</protein>
<reference evidence="1 2" key="1">
    <citation type="submission" date="2015-01" db="EMBL/GenBank/DDBJ databases">
        <title>The Genome Sequence of Exophiala mesophila CBS40295.</title>
        <authorList>
            <consortium name="The Broad Institute Genomics Platform"/>
            <person name="Cuomo C."/>
            <person name="de Hoog S."/>
            <person name="Gorbushina A."/>
            <person name="Stielow B."/>
            <person name="Teixiera M."/>
            <person name="Abouelleil A."/>
            <person name="Chapman S.B."/>
            <person name="Priest M."/>
            <person name="Young S.K."/>
            <person name="Wortman J."/>
            <person name="Nusbaum C."/>
            <person name="Birren B."/>
        </authorList>
    </citation>
    <scope>NUCLEOTIDE SEQUENCE [LARGE SCALE GENOMIC DNA]</scope>
    <source>
        <strain evidence="1 2">CBS 40295</strain>
    </source>
</reference>
<sequence length="108" mass="12298">MSSRATTALTAQPCIQSARLACAADQHCSNSANNKIAISYVRFFRITLYKYFASRFERSRRHINRVITTLVACTAHHESFQGSFPTTRPFLYNHFSTNTSFMVPQKSI</sequence>
<dbReference type="EMBL" id="KN847525">
    <property type="protein sequence ID" value="KIV89005.1"/>
    <property type="molecule type" value="Genomic_DNA"/>
</dbReference>
<organism evidence="1 2">
    <name type="scientific">Exophiala mesophila</name>
    <name type="common">Black yeast-like fungus</name>
    <dbReference type="NCBI Taxonomy" id="212818"/>
    <lineage>
        <taxon>Eukaryota</taxon>
        <taxon>Fungi</taxon>
        <taxon>Dikarya</taxon>
        <taxon>Ascomycota</taxon>
        <taxon>Pezizomycotina</taxon>
        <taxon>Eurotiomycetes</taxon>
        <taxon>Chaetothyriomycetidae</taxon>
        <taxon>Chaetothyriales</taxon>
        <taxon>Herpotrichiellaceae</taxon>
        <taxon>Exophiala</taxon>
    </lineage>
</organism>
<dbReference type="HOGENOM" id="CLU_2196992_0_0_1"/>
<dbReference type="RefSeq" id="XP_016220579.1">
    <property type="nucleotide sequence ID" value="XM_016373668.1"/>
</dbReference>